<gene>
    <name evidence="1" type="ORF">NCTC11048_00055</name>
</gene>
<proteinExistence type="predicted"/>
<evidence type="ECO:0000313" key="1">
    <source>
        <dbReference type="EMBL" id="SUM43588.1"/>
    </source>
</evidence>
<accession>A0A380G043</accession>
<keyword evidence="2" id="KW-1185">Reference proteome</keyword>
<sequence length="136" mass="16012">MHYLYEGVKNLIESDITAAEIGRQTKTAEGTIRQIRLGLREIEGIRYKTLVKLYGYYNQVLLENLEGDTNKMYLNEIDKIKKMKSYEKNYSNLNNVNKNIWLSISMLLDELEVESDEDKERLLLLRKFNDLLISES</sequence>
<dbReference type="EMBL" id="UHDP01000001">
    <property type="protein sequence ID" value="SUM43588.1"/>
    <property type="molecule type" value="Genomic_DNA"/>
</dbReference>
<dbReference type="STRING" id="1141106.GCA_000308095_02533"/>
<protein>
    <submittedName>
        <fullName evidence="1">Uncharacterized protein</fullName>
    </submittedName>
</protein>
<organism evidence="1 2">
    <name type="scientific">Staphylococcus intermedius NCTC 11048</name>
    <dbReference type="NCBI Taxonomy" id="1141106"/>
    <lineage>
        <taxon>Bacteria</taxon>
        <taxon>Bacillati</taxon>
        <taxon>Bacillota</taxon>
        <taxon>Bacilli</taxon>
        <taxon>Bacillales</taxon>
        <taxon>Staphylococcaceae</taxon>
        <taxon>Staphylococcus</taxon>
        <taxon>Staphylococcus intermedius group</taxon>
    </lineage>
</organism>
<evidence type="ECO:0000313" key="2">
    <source>
        <dbReference type="Proteomes" id="UP000255549"/>
    </source>
</evidence>
<name>A0A380G043_STAIN</name>
<dbReference type="RefSeq" id="WP_019167316.1">
    <property type="nucleotide sequence ID" value="NZ_CAIB01000021.1"/>
</dbReference>
<dbReference type="AlphaFoldDB" id="A0A380G043"/>
<reference evidence="1 2" key="1">
    <citation type="submission" date="2018-06" db="EMBL/GenBank/DDBJ databases">
        <authorList>
            <consortium name="Pathogen Informatics"/>
            <person name="Doyle S."/>
        </authorList>
    </citation>
    <scope>NUCLEOTIDE SEQUENCE [LARGE SCALE GENOMIC DNA]</scope>
    <source>
        <strain evidence="2">NCTC 11048</strain>
    </source>
</reference>
<dbReference type="Proteomes" id="UP000255549">
    <property type="component" value="Unassembled WGS sequence"/>
</dbReference>